<proteinExistence type="inferred from homology"/>
<protein>
    <recommendedName>
        <fullName evidence="3">Wings apart-like protein C-terminal domain-containing protein</fullName>
    </recommendedName>
</protein>
<evidence type="ECO:0000256" key="1">
    <source>
        <dbReference type="ARBA" id="ARBA00006854"/>
    </source>
</evidence>
<evidence type="ECO:0000313" key="5">
    <source>
        <dbReference type="Proteomes" id="UP000292702"/>
    </source>
</evidence>
<dbReference type="PANTHER" id="PTHR22100:SF13">
    <property type="entry name" value="WINGS APART-LIKE PROTEIN HOMOLOG"/>
    <property type="match status" value="1"/>
</dbReference>
<organism evidence="4 5">
    <name type="scientific">Steccherinum ochraceum</name>
    <dbReference type="NCBI Taxonomy" id="92696"/>
    <lineage>
        <taxon>Eukaryota</taxon>
        <taxon>Fungi</taxon>
        <taxon>Dikarya</taxon>
        <taxon>Basidiomycota</taxon>
        <taxon>Agaricomycotina</taxon>
        <taxon>Agaricomycetes</taxon>
        <taxon>Polyporales</taxon>
        <taxon>Steccherinaceae</taxon>
        <taxon>Steccherinum</taxon>
    </lineage>
</organism>
<dbReference type="InterPro" id="IPR039874">
    <property type="entry name" value="WAPL"/>
</dbReference>
<dbReference type="AlphaFoldDB" id="A0A4V2MX50"/>
<feature type="region of interest" description="Disordered" evidence="2">
    <location>
        <begin position="1"/>
        <end position="26"/>
    </location>
</feature>
<feature type="domain" description="Wings apart-like protein C-terminal" evidence="3">
    <location>
        <begin position="405"/>
        <end position="792"/>
    </location>
</feature>
<feature type="compositionally biased region" description="Polar residues" evidence="2">
    <location>
        <begin position="170"/>
        <end position="182"/>
    </location>
</feature>
<feature type="region of interest" description="Disordered" evidence="2">
    <location>
        <begin position="66"/>
        <end position="205"/>
    </location>
</feature>
<feature type="region of interest" description="Disordered" evidence="2">
    <location>
        <begin position="243"/>
        <end position="270"/>
    </location>
</feature>
<reference evidence="4 5" key="1">
    <citation type="submission" date="2018-11" db="EMBL/GenBank/DDBJ databases">
        <title>Genome assembly of Steccherinum ochraceum LE-BIN_3174, the white-rot fungus of the Steccherinaceae family (The Residual Polyporoid clade, Polyporales, Basidiomycota).</title>
        <authorList>
            <person name="Fedorova T.V."/>
            <person name="Glazunova O.A."/>
            <person name="Landesman E.O."/>
            <person name="Moiseenko K.V."/>
            <person name="Psurtseva N.V."/>
            <person name="Savinova O.S."/>
            <person name="Shakhova N.V."/>
            <person name="Tyazhelova T.V."/>
            <person name="Vasina D.V."/>
        </authorList>
    </citation>
    <scope>NUCLEOTIDE SEQUENCE [LARGE SCALE GENOMIC DNA]</scope>
    <source>
        <strain evidence="4 5">LE-BIN_3174</strain>
    </source>
</reference>
<dbReference type="STRING" id="92696.A0A4V2MX50"/>
<feature type="compositionally biased region" description="Polar residues" evidence="2">
    <location>
        <begin position="248"/>
        <end position="261"/>
    </location>
</feature>
<feature type="region of interest" description="Disordered" evidence="2">
    <location>
        <begin position="359"/>
        <end position="392"/>
    </location>
</feature>
<keyword evidence="5" id="KW-1185">Reference proteome</keyword>
<evidence type="ECO:0000313" key="4">
    <source>
        <dbReference type="EMBL" id="TCD68737.1"/>
    </source>
</evidence>
<sequence length="958" mass="105732">MSSRHARSGAPSTRYSESKEKQLGPPRSVLCSSFTQSPYILLSLAFLFSRHLSVFLTYRLLTGMQRTYSRRHRRQSKVAEPLSDTSPERSLSPPRRKRRKVEVEATQISPNGHDIEVEGSISVHRPSRTLQESASFRATPPKSLRELRQSTSGPSERPPPSRDSRHTRTRSIPNSVTSSTSRPARDITASSSRHHAASPLPSLSVDKPVKDLASLFDFSEPLQNAPSKPVSKSGGIAKRMLRRAKTDPSVTLSNQEESQPGPSTPPRKVTRTDTQLIHDTPPNAIASLPSTPSKSASLEDAIRPPLVAASSNMRTYGGKSRSFLVALGPSGSEVLDGNNEEDDFAVHESYNELRARWGVDNSEDDPYPEPVVTASPGDKSKRKGKGKQVQTPTVHLPSNMMNDLKSITELRSKGESRRFLDDVGYLFEGLEASSPLNVRRGSALEIVTKFCDDEFSRKAKAADFLPRTWEGLRGAGGGKGDKVLDTILIFFVALVARDPRDLPELATADDLAPTLFNLLASYSRSNDPLWLISSGLSDAELKRIGVAKADKTLLSGIHTMILDKSGIFEQPPHLSNRLLLTFVLSSLQPHLLSSAHFNILLEEFLTETENLPSRVSSYATGLPLHPSLSSSSYTQAFSLQHIEQCLRLLDSYLLGRWTEPDEITPLKFKELDPEADTPVPSRLVVICAVAVMTSHDQQMLELHQTAYRCMESSLRVLINLTHDSVPWSQVVTEDPLAMPTFVRILVTSHRERMALTVKKEEDEMDENDITAQLLDRLCLALGLITNLIQNDRTAHVALKELQLDPACKVKPGCSTSCQCPSRVSGLDCLASVYLEFCKLTTELDVVVRGHIAILFGLLMKSSSEVRRLLLDKLPGATNKKKLASLVDNAREFALFYVEFAKKASAAAAAEGREEDGGDEEHLLAQDADMRKMLRDSQGESVARDVLEFLTGLRDQTRS</sequence>
<dbReference type="InterPro" id="IPR022771">
    <property type="entry name" value="WAPL_C"/>
</dbReference>
<comment type="caution">
    <text evidence="4">The sequence shown here is derived from an EMBL/GenBank/DDBJ whole genome shotgun (WGS) entry which is preliminary data.</text>
</comment>
<dbReference type="Gene3D" id="1.25.10.10">
    <property type="entry name" value="Leucine-rich Repeat Variant"/>
    <property type="match status" value="1"/>
</dbReference>
<dbReference type="PANTHER" id="PTHR22100">
    <property type="entry name" value="WINGS APART-LIKE PROTEIN HOMOLOG"/>
    <property type="match status" value="1"/>
</dbReference>
<dbReference type="EMBL" id="RWJN01000058">
    <property type="protein sequence ID" value="TCD68737.1"/>
    <property type="molecule type" value="Genomic_DNA"/>
</dbReference>
<dbReference type="Pfam" id="PF07814">
    <property type="entry name" value="WAPL"/>
    <property type="match status" value="1"/>
</dbReference>
<evidence type="ECO:0000259" key="3">
    <source>
        <dbReference type="Pfam" id="PF07814"/>
    </source>
</evidence>
<gene>
    <name evidence="4" type="ORF">EIP91_009883</name>
</gene>
<dbReference type="OrthoDB" id="78088at2759"/>
<evidence type="ECO:0000256" key="2">
    <source>
        <dbReference type="SAM" id="MobiDB-lite"/>
    </source>
</evidence>
<dbReference type="Proteomes" id="UP000292702">
    <property type="component" value="Unassembled WGS sequence"/>
</dbReference>
<comment type="similarity">
    <text evidence="1">Belongs to the WAPL family.</text>
</comment>
<accession>A0A4V2MX50</accession>
<dbReference type="InterPro" id="IPR011989">
    <property type="entry name" value="ARM-like"/>
</dbReference>
<name>A0A4V2MX50_9APHY</name>